<evidence type="ECO:0000256" key="15">
    <source>
        <dbReference type="ARBA" id="ARBA00081902"/>
    </source>
</evidence>
<dbReference type="Gene3D" id="1.10.150.20">
    <property type="entry name" value="5' to 3' exonuclease, C-terminal subdomain"/>
    <property type="match status" value="1"/>
</dbReference>
<dbReference type="Pfam" id="PF16727">
    <property type="entry name" value="REV1_C"/>
    <property type="match status" value="1"/>
</dbReference>
<dbReference type="InterPro" id="IPR043502">
    <property type="entry name" value="DNA/RNA_pol_sf"/>
</dbReference>
<evidence type="ECO:0000256" key="8">
    <source>
        <dbReference type="ARBA" id="ARBA00022723"/>
    </source>
</evidence>
<evidence type="ECO:0000256" key="3">
    <source>
        <dbReference type="ARBA" id="ARBA00010945"/>
    </source>
</evidence>
<evidence type="ECO:0000256" key="11">
    <source>
        <dbReference type="ARBA" id="ARBA00023125"/>
    </source>
</evidence>
<dbReference type="InterPro" id="IPR036775">
    <property type="entry name" value="DNA_pol_Y-fam_lit_finger_sf"/>
</dbReference>
<dbReference type="GO" id="GO:0070987">
    <property type="term" value="P:error-free translesion synthesis"/>
    <property type="evidence" value="ECO:0007669"/>
    <property type="project" value="TreeGrafter"/>
</dbReference>
<dbReference type="SMART" id="SM00292">
    <property type="entry name" value="BRCT"/>
    <property type="match status" value="1"/>
</dbReference>
<dbReference type="GO" id="GO:0005634">
    <property type="term" value="C:nucleus"/>
    <property type="evidence" value="ECO:0007669"/>
    <property type="project" value="UniProtKB-SubCell"/>
</dbReference>
<dbReference type="PROSITE" id="PS50172">
    <property type="entry name" value="BRCT"/>
    <property type="match status" value="1"/>
</dbReference>
<dbReference type="EMBL" id="KZ678144">
    <property type="protein sequence ID" value="PSN61361.1"/>
    <property type="molecule type" value="Genomic_DNA"/>
</dbReference>
<evidence type="ECO:0000256" key="2">
    <source>
        <dbReference type="ARBA" id="ARBA00004123"/>
    </source>
</evidence>
<keyword evidence="9" id="KW-0227">DNA damage</keyword>
<dbReference type="SUPFAM" id="SSF52113">
    <property type="entry name" value="BRCT domain"/>
    <property type="match status" value="1"/>
</dbReference>
<comment type="function">
    <text evidence="14">Deoxycytidyl transferase involved in DNA repair. Transfers a dCMP residue from dCTP to the 3'-end of a DNA primer in a template-dependent reaction. May assist in the first step in the bypass of abasic lesions by the insertion of a nucleotide opposite the lesion. Required for normal induction of mutations by physical and chemical agents. Involved in mitochondrial DNA mutagenesis.</text>
</comment>
<comment type="similarity">
    <text evidence="3">Belongs to the DNA polymerase type-Y family.</text>
</comment>
<sequence>MGSRLERNSSAVRKRIANHSFDNEDGDEYRGSEFGGFGDYFRRKKVKLQNLDADIRARSDKPQIFKGVVVHVNGYTQPSLSQLHVLIVQHGGGFMQYLDGKTTVTHIVASALTPRKTVEYRNYRVVKPEWVIDSIAAGKLLAWNKYSVIDEGDNQKVLSFDQGKMRSRANIRARGYLDEPNRNWYTGQPSSNLTDGSSSALTPKSAMRSRFSKQVPSAPGDEIEEEVPPVDVQCKPSPPKNDSTSIGQVPKRPLTAEEHNAILLQDPKVRKSTVVDPNFLEQYYRESRLHHLSSWKAGLKTRLQAMASEKSVHQGPRHNRTAGARRYILHVDFDSFFAAVSLKKYPQFKDKPAVVAHGSGGGSEIASCNYPAREFGIKNGMWMKQAHELCPTLKVLPYDFPAYEEASQLFYEAILATEGHVQSVSVDEALVDVSGTFTTDGPVTQEQAKVDQIAHALRDEVKAKTGCNVSIGIGSNILLAKLALKKAKPAGQYHILPEDVPIFLGGLRVEDLPGVASAIQSKLGEVGIEFVRDVRESSKAQLIRILGPKTGEKLWNYARGIDRQEIGEQVVRRSVSAEINWGVRFENQRQAEELVSSLCGELHTRLIREMVKGSMLTMKIMRRSPYAPLDPPKHLGHGECDTYNKSLGLGVATNSKEVLTREGLAILRCFGFSPGDIRGVGVQMTKLEPMKSPSDGNVESSQRRLPFAPLKAQSAHGYGDGDLGTIGSRTPVESKVVDGEDHVFFGPEELNCSTPSRRPLNMLGTQFILPPAYDPKVLYALPEQMRDKLLRQGQLASNSGLDAQSLSSEAGTEYDRQVPEDCAANAMLPKDVTTTPALSFYGDCRNRLETFPQSTRRNKIIEIPTKKPIVIAAKRGRGRPSKYAQLAAAALVGAKSKDGRTLTQANFITRRKTLADCAQESSEFTGQLDESLPASPVSNTGRYYQDGMDEVDEDTEFVAVDMKDGVDDMSNMNVMYDMDDMVGRDDIYNMNDMYDMDDMYSMKDIYSIDDTDCSNQLQNVEDMGDMYDTIGTRNGDKVDDETATDYSVDDEFGHSDDVDSLAFEETSDEFSETGEGGGRVVQNFLTEDEPEEIERGEEGGGGGEEEEEEEEQQEEGDDDEEEQREIAADRADSSTANLTSDTHETMQDRDIFHKSIRDWMRGNADGELDADEVQALDAYLEGLVIQERDLGKAVEIIKCMDWTMDSIGGNEASEGMRLARSRWEGTVRRLKKTVQAAAKSRRLGTLRM</sequence>
<feature type="region of interest" description="Disordered" evidence="16">
    <location>
        <begin position="179"/>
        <end position="249"/>
    </location>
</feature>
<feature type="domain" description="BRCT" evidence="17">
    <location>
        <begin position="60"/>
        <end position="148"/>
    </location>
</feature>
<dbReference type="Pfam" id="PF00817">
    <property type="entry name" value="IMS"/>
    <property type="match status" value="1"/>
</dbReference>
<dbReference type="STRING" id="1448308.A0A2T2N7D3"/>
<dbReference type="InterPro" id="IPR036420">
    <property type="entry name" value="BRCT_dom_sf"/>
</dbReference>
<keyword evidence="12" id="KW-0234">DNA repair</keyword>
<evidence type="ECO:0000313" key="19">
    <source>
        <dbReference type="EMBL" id="PSN61361.1"/>
    </source>
</evidence>
<organism evidence="19 20">
    <name type="scientific">Corynespora cassiicola Philippines</name>
    <dbReference type="NCBI Taxonomy" id="1448308"/>
    <lineage>
        <taxon>Eukaryota</taxon>
        <taxon>Fungi</taxon>
        <taxon>Dikarya</taxon>
        <taxon>Ascomycota</taxon>
        <taxon>Pezizomycotina</taxon>
        <taxon>Dothideomycetes</taxon>
        <taxon>Pleosporomycetidae</taxon>
        <taxon>Pleosporales</taxon>
        <taxon>Corynesporascaceae</taxon>
        <taxon>Corynespora</taxon>
    </lineage>
</organism>
<dbReference type="GO" id="GO:0017125">
    <property type="term" value="F:deoxycytidyl transferase activity"/>
    <property type="evidence" value="ECO:0007669"/>
    <property type="project" value="TreeGrafter"/>
</dbReference>
<keyword evidence="20" id="KW-1185">Reference proteome</keyword>
<evidence type="ECO:0000256" key="16">
    <source>
        <dbReference type="SAM" id="MobiDB-lite"/>
    </source>
</evidence>
<dbReference type="Proteomes" id="UP000240883">
    <property type="component" value="Unassembled WGS sequence"/>
</dbReference>
<dbReference type="PROSITE" id="PS50173">
    <property type="entry name" value="UMUC"/>
    <property type="match status" value="1"/>
</dbReference>
<keyword evidence="10" id="KW-0460">Magnesium</keyword>
<dbReference type="InterPro" id="IPR038401">
    <property type="entry name" value="Rev1_C_sf"/>
</dbReference>
<dbReference type="InterPro" id="IPR001126">
    <property type="entry name" value="UmuC"/>
</dbReference>
<dbReference type="OrthoDB" id="427711at2759"/>
<evidence type="ECO:0000256" key="7">
    <source>
        <dbReference type="ARBA" id="ARBA00022695"/>
    </source>
</evidence>
<keyword evidence="8" id="KW-0479">Metal-binding</keyword>
<evidence type="ECO:0000256" key="4">
    <source>
        <dbReference type="ARBA" id="ARBA00020399"/>
    </source>
</evidence>
<keyword evidence="7" id="KW-0548">Nucleotidyltransferase</keyword>
<dbReference type="GO" id="GO:0003887">
    <property type="term" value="F:DNA-directed DNA polymerase activity"/>
    <property type="evidence" value="ECO:0007669"/>
    <property type="project" value="InterPro"/>
</dbReference>
<evidence type="ECO:0000259" key="18">
    <source>
        <dbReference type="PROSITE" id="PS50173"/>
    </source>
</evidence>
<dbReference type="InterPro" id="IPR053848">
    <property type="entry name" value="IMS_HHH_1"/>
</dbReference>
<reference evidence="19 20" key="1">
    <citation type="journal article" date="2018" name="Front. Microbiol.">
        <title>Genome-Wide Analysis of Corynespora cassiicola Leaf Fall Disease Putative Effectors.</title>
        <authorList>
            <person name="Lopez D."/>
            <person name="Ribeiro S."/>
            <person name="Label P."/>
            <person name="Fumanal B."/>
            <person name="Venisse J.S."/>
            <person name="Kohler A."/>
            <person name="de Oliveira R.R."/>
            <person name="Labutti K."/>
            <person name="Lipzen A."/>
            <person name="Lail K."/>
            <person name="Bauer D."/>
            <person name="Ohm R.A."/>
            <person name="Barry K.W."/>
            <person name="Spatafora J."/>
            <person name="Grigoriev I.V."/>
            <person name="Martin F.M."/>
            <person name="Pujade-Renaud V."/>
        </authorList>
    </citation>
    <scope>NUCLEOTIDE SEQUENCE [LARGE SCALE GENOMIC DNA]</scope>
    <source>
        <strain evidence="19 20">Philippines</strain>
    </source>
</reference>
<dbReference type="Gene3D" id="3.40.50.10190">
    <property type="entry name" value="BRCT domain"/>
    <property type="match status" value="1"/>
</dbReference>
<dbReference type="GO" id="GO:0003684">
    <property type="term" value="F:damaged DNA binding"/>
    <property type="evidence" value="ECO:0007669"/>
    <property type="project" value="InterPro"/>
</dbReference>
<dbReference type="InterPro" id="IPR043128">
    <property type="entry name" value="Rev_trsase/Diguanyl_cyclase"/>
</dbReference>
<evidence type="ECO:0000256" key="5">
    <source>
        <dbReference type="ARBA" id="ARBA00022634"/>
    </source>
</evidence>
<evidence type="ECO:0000256" key="6">
    <source>
        <dbReference type="ARBA" id="ARBA00022679"/>
    </source>
</evidence>
<evidence type="ECO:0000256" key="9">
    <source>
        <dbReference type="ARBA" id="ARBA00022763"/>
    </source>
</evidence>
<dbReference type="FunFam" id="3.40.50.10190:FF:000011">
    <property type="entry name" value="DNA repair protein REV1"/>
    <property type="match status" value="1"/>
</dbReference>
<dbReference type="SUPFAM" id="SSF56672">
    <property type="entry name" value="DNA/RNA polymerases"/>
    <property type="match status" value="1"/>
</dbReference>
<keyword evidence="6" id="KW-0808">Transferase</keyword>
<dbReference type="GO" id="GO:0042276">
    <property type="term" value="P:error-prone translesion synthesis"/>
    <property type="evidence" value="ECO:0007669"/>
    <property type="project" value="TreeGrafter"/>
</dbReference>
<gene>
    <name evidence="19" type="ORF">BS50DRAFT_578392</name>
</gene>
<dbReference type="Gene3D" id="3.40.1170.60">
    <property type="match status" value="1"/>
</dbReference>
<evidence type="ECO:0000313" key="20">
    <source>
        <dbReference type="Proteomes" id="UP000240883"/>
    </source>
</evidence>
<feature type="compositionally biased region" description="Polar residues" evidence="16">
    <location>
        <begin position="183"/>
        <end position="202"/>
    </location>
</feature>
<dbReference type="Pfam" id="PF11799">
    <property type="entry name" value="IMS_C"/>
    <property type="match status" value="1"/>
</dbReference>
<evidence type="ECO:0000256" key="14">
    <source>
        <dbReference type="ARBA" id="ARBA00058985"/>
    </source>
</evidence>
<keyword evidence="11" id="KW-0238">DNA-binding</keyword>
<evidence type="ECO:0000259" key="17">
    <source>
        <dbReference type="PROSITE" id="PS50172"/>
    </source>
</evidence>
<dbReference type="Gene3D" id="1.20.58.1280">
    <property type="entry name" value="DNA repair protein Rev1, C-terminal domain"/>
    <property type="match status" value="1"/>
</dbReference>
<dbReference type="InterPro" id="IPR031991">
    <property type="entry name" value="Rev1_C"/>
</dbReference>
<proteinExistence type="inferred from homology"/>
<dbReference type="PANTHER" id="PTHR45990:SF1">
    <property type="entry name" value="DNA REPAIR PROTEIN REV1"/>
    <property type="match status" value="1"/>
</dbReference>
<keyword evidence="13" id="KW-0539">Nucleus</keyword>
<feature type="compositionally biased region" description="Acidic residues" evidence="16">
    <location>
        <begin position="1103"/>
        <end position="1123"/>
    </location>
</feature>
<evidence type="ECO:0000256" key="12">
    <source>
        <dbReference type="ARBA" id="ARBA00023204"/>
    </source>
</evidence>
<name>A0A2T2N7D3_CORCC</name>
<accession>A0A2T2N7D3</accession>
<dbReference type="Pfam" id="PF16589">
    <property type="entry name" value="BRCT_2"/>
    <property type="match status" value="1"/>
</dbReference>
<evidence type="ECO:0000256" key="13">
    <source>
        <dbReference type="ARBA" id="ARBA00023242"/>
    </source>
</evidence>
<dbReference type="FunFam" id="3.30.1490.100:FF:000001">
    <property type="entry name" value="DNA repair protein REV1"/>
    <property type="match status" value="1"/>
</dbReference>
<protein>
    <recommendedName>
        <fullName evidence="4">DNA repair protein REV1</fullName>
    </recommendedName>
    <alternativeName>
        <fullName evidence="15">Reversionless protein 1</fullName>
    </alternativeName>
</protein>
<dbReference type="Gene3D" id="3.30.1490.100">
    <property type="entry name" value="DNA polymerase, Y-family, little finger domain"/>
    <property type="match status" value="1"/>
</dbReference>
<dbReference type="GO" id="GO:0006281">
    <property type="term" value="P:DNA repair"/>
    <property type="evidence" value="ECO:0007669"/>
    <property type="project" value="UniProtKB-KW"/>
</dbReference>
<dbReference type="CDD" id="cd17719">
    <property type="entry name" value="BRCT_Rev1"/>
    <property type="match status" value="1"/>
</dbReference>
<dbReference type="Gene3D" id="3.30.70.270">
    <property type="match status" value="1"/>
</dbReference>
<feature type="compositionally biased region" description="Acidic residues" evidence="16">
    <location>
        <begin position="1086"/>
        <end position="1095"/>
    </location>
</feature>
<dbReference type="AlphaFoldDB" id="A0A2T2N7D3"/>
<dbReference type="InterPro" id="IPR001357">
    <property type="entry name" value="BRCT_dom"/>
</dbReference>
<dbReference type="Pfam" id="PF21999">
    <property type="entry name" value="IMS_HHH_1"/>
    <property type="match status" value="1"/>
</dbReference>
<feature type="domain" description="UmuC" evidence="18">
    <location>
        <begin position="328"/>
        <end position="516"/>
    </location>
</feature>
<keyword evidence="5" id="KW-0237">DNA synthesis</keyword>
<dbReference type="SUPFAM" id="SSF100879">
    <property type="entry name" value="Lesion bypass DNA polymerase (Y-family), little finger domain"/>
    <property type="match status" value="1"/>
</dbReference>
<dbReference type="GO" id="GO:0046872">
    <property type="term" value="F:metal ion binding"/>
    <property type="evidence" value="ECO:0007669"/>
    <property type="project" value="UniProtKB-KW"/>
</dbReference>
<evidence type="ECO:0000256" key="1">
    <source>
        <dbReference type="ARBA" id="ARBA00001946"/>
    </source>
</evidence>
<feature type="region of interest" description="Disordered" evidence="16">
    <location>
        <begin position="1064"/>
        <end position="1146"/>
    </location>
</feature>
<dbReference type="Gene3D" id="6.10.250.1490">
    <property type="match status" value="1"/>
</dbReference>
<comment type="subcellular location">
    <subcellularLocation>
        <location evidence="2">Nucleus</location>
    </subcellularLocation>
</comment>
<dbReference type="InterPro" id="IPR017961">
    <property type="entry name" value="DNA_pol_Y-fam_little_finger"/>
</dbReference>
<evidence type="ECO:0000256" key="10">
    <source>
        <dbReference type="ARBA" id="ARBA00022842"/>
    </source>
</evidence>
<dbReference type="PANTHER" id="PTHR45990">
    <property type="entry name" value="DNA REPAIR PROTEIN REV1"/>
    <property type="match status" value="1"/>
</dbReference>
<comment type="cofactor">
    <cofactor evidence="1">
        <name>Mg(2+)</name>
        <dbReference type="ChEBI" id="CHEBI:18420"/>
    </cofactor>
</comment>